<keyword evidence="13" id="KW-1185">Reference proteome</keyword>
<dbReference type="EC" id="2.3.1.20" evidence="4"/>
<feature type="region of interest" description="Disordered" evidence="9">
    <location>
        <begin position="155"/>
        <end position="207"/>
    </location>
</feature>
<keyword evidence="6" id="KW-0319">Glycerol metabolism</keyword>
<accession>A0A1Y0I5M7</accession>
<dbReference type="OrthoDB" id="9810950at2"/>
<dbReference type="InterPro" id="IPR009721">
    <property type="entry name" value="O-acyltransferase_WSD1_C"/>
</dbReference>
<evidence type="ECO:0000259" key="11">
    <source>
        <dbReference type="Pfam" id="PF06974"/>
    </source>
</evidence>
<dbReference type="InterPro" id="IPR004255">
    <property type="entry name" value="O-acyltransferase_WSD1_N"/>
</dbReference>
<protein>
    <recommendedName>
        <fullName evidence="4">diacylglycerol O-acyltransferase</fullName>
        <ecNumber evidence="4">2.3.1.20</ecNumber>
    </recommendedName>
</protein>
<evidence type="ECO:0000256" key="1">
    <source>
        <dbReference type="ARBA" id="ARBA00004771"/>
    </source>
</evidence>
<proteinExistence type="inferred from homology"/>
<feature type="domain" description="O-acyltransferase WSD1 C-terminal" evidence="11">
    <location>
        <begin position="365"/>
        <end position="505"/>
    </location>
</feature>
<dbReference type="GO" id="GO:0005886">
    <property type="term" value="C:plasma membrane"/>
    <property type="evidence" value="ECO:0007669"/>
    <property type="project" value="TreeGrafter"/>
</dbReference>
<evidence type="ECO:0000259" key="10">
    <source>
        <dbReference type="Pfam" id="PF03007"/>
    </source>
</evidence>
<dbReference type="InterPro" id="IPR023213">
    <property type="entry name" value="CAT-like_dom_sf"/>
</dbReference>
<feature type="compositionally biased region" description="Basic and acidic residues" evidence="9">
    <location>
        <begin position="196"/>
        <end position="207"/>
    </location>
</feature>
<keyword evidence="7" id="KW-0012">Acyltransferase</keyword>
<comment type="pathway">
    <text evidence="1">Glycerolipid metabolism; triacylglycerol biosynthesis.</text>
</comment>
<dbReference type="UniPathway" id="UPA00282"/>
<dbReference type="AlphaFoldDB" id="A0A1Y0I5M7"/>
<evidence type="ECO:0000256" key="4">
    <source>
        <dbReference type="ARBA" id="ARBA00013244"/>
    </source>
</evidence>
<evidence type="ECO:0000256" key="9">
    <source>
        <dbReference type="SAM" id="MobiDB-lite"/>
    </source>
</evidence>
<dbReference type="GO" id="GO:0004144">
    <property type="term" value="F:diacylglycerol O-acyltransferase activity"/>
    <property type="evidence" value="ECO:0007669"/>
    <property type="project" value="UniProtKB-EC"/>
</dbReference>
<dbReference type="GO" id="GO:0006071">
    <property type="term" value="P:glycerol metabolic process"/>
    <property type="evidence" value="ECO:0007669"/>
    <property type="project" value="UniProtKB-KW"/>
</dbReference>
<dbReference type="InterPro" id="IPR045034">
    <property type="entry name" value="O-acyltransferase_WSD1-like"/>
</dbReference>
<dbReference type="RefSeq" id="WP_087460234.1">
    <property type="nucleotide sequence ID" value="NZ_CP021425.1"/>
</dbReference>
<dbReference type="EMBL" id="CP021425">
    <property type="protein sequence ID" value="ARU55096.1"/>
    <property type="molecule type" value="Genomic_DNA"/>
</dbReference>
<evidence type="ECO:0000256" key="2">
    <source>
        <dbReference type="ARBA" id="ARBA00005189"/>
    </source>
</evidence>
<evidence type="ECO:0000256" key="7">
    <source>
        <dbReference type="ARBA" id="ARBA00023315"/>
    </source>
</evidence>
<dbReference type="Pfam" id="PF03007">
    <property type="entry name" value="WS_DGAT_cat"/>
    <property type="match status" value="1"/>
</dbReference>
<evidence type="ECO:0000256" key="8">
    <source>
        <dbReference type="ARBA" id="ARBA00048109"/>
    </source>
</evidence>
<evidence type="ECO:0000313" key="13">
    <source>
        <dbReference type="Proteomes" id="UP000196027"/>
    </source>
</evidence>
<keyword evidence="5" id="KW-0808">Transferase</keyword>
<evidence type="ECO:0000256" key="3">
    <source>
        <dbReference type="ARBA" id="ARBA00009587"/>
    </source>
</evidence>
<evidence type="ECO:0000256" key="5">
    <source>
        <dbReference type="ARBA" id="ARBA00022679"/>
    </source>
</evidence>
<organism evidence="12 13">
    <name type="scientific">Oleiphilus messinensis</name>
    <dbReference type="NCBI Taxonomy" id="141451"/>
    <lineage>
        <taxon>Bacteria</taxon>
        <taxon>Pseudomonadati</taxon>
        <taxon>Pseudomonadota</taxon>
        <taxon>Gammaproteobacteria</taxon>
        <taxon>Oceanospirillales</taxon>
        <taxon>Oleiphilaceae</taxon>
        <taxon>Oleiphilus</taxon>
    </lineage>
</organism>
<evidence type="ECO:0000313" key="12">
    <source>
        <dbReference type="EMBL" id="ARU55096.1"/>
    </source>
</evidence>
<dbReference type="Pfam" id="PF06974">
    <property type="entry name" value="WS_DGAT_C"/>
    <property type="match status" value="1"/>
</dbReference>
<dbReference type="GO" id="GO:0019432">
    <property type="term" value="P:triglyceride biosynthetic process"/>
    <property type="evidence" value="ECO:0007669"/>
    <property type="project" value="UniProtKB-UniPathway"/>
</dbReference>
<gene>
    <name evidence="12" type="ORF">OLMES_1010</name>
</gene>
<dbReference type="PANTHER" id="PTHR31650">
    <property type="entry name" value="O-ACYLTRANSFERASE (WSD1-LIKE) FAMILY PROTEIN"/>
    <property type="match status" value="1"/>
</dbReference>
<feature type="domain" description="O-acyltransferase WSD1-like N-terminal" evidence="10">
    <location>
        <begin position="10"/>
        <end position="167"/>
    </location>
</feature>
<reference evidence="12 13" key="1">
    <citation type="submission" date="2017-05" db="EMBL/GenBank/DDBJ databases">
        <title>Genomic insights into alkan degradation activity of Oleiphilus messinensis.</title>
        <authorList>
            <person name="Kozyavkin S.A."/>
            <person name="Slesarev A.I."/>
            <person name="Golyshin P.N."/>
            <person name="Korzhenkov A."/>
            <person name="Golyshina O.N."/>
            <person name="Toshchakov S.V."/>
        </authorList>
    </citation>
    <scope>NUCLEOTIDE SEQUENCE [LARGE SCALE GENOMIC DNA]</scope>
    <source>
        <strain evidence="12 13">ME102</strain>
    </source>
</reference>
<dbReference type="Proteomes" id="UP000196027">
    <property type="component" value="Chromosome"/>
</dbReference>
<dbReference type="SUPFAM" id="SSF52777">
    <property type="entry name" value="CoA-dependent acyltransferases"/>
    <property type="match status" value="2"/>
</dbReference>
<dbReference type="Gene3D" id="3.30.559.10">
    <property type="entry name" value="Chloramphenicol acetyltransferase-like domain"/>
    <property type="match status" value="1"/>
</dbReference>
<evidence type="ECO:0000256" key="6">
    <source>
        <dbReference type="ARBA" id="ARBA00022798"/>
    </source>
</evidence>
<comment type="similarity">
    <text evidence="3">Belongs to the long-chain O-acyltransferase family.</text>
</comment>
<dbReference type="KEGG" id="ome:OLMES_1010"/>
<comment type="pathway">
    <text evidence="2">Lipid metabolism.</text>
</comment>
<name>A0A1Y0I5M7_9GAMM</name>
<comment type="catalytic activity">
    <reaction evidence="8">
        <text>an acyl-CoA + a 1,2-diacyl-sn-glycerol = a triacyl-sn-glycerol + CoA</text>
        <dbReference type="Rhea" id="RHEA:10868"/>
        <dbReference type="ChEBI" id="CHEBI:17815"/>
        <dbReference type="ChEBI" id="CHEBI:57287"/>
        <dbReference type="ChEBI" id="CHEBI:58342"/>
        <dbReference type="ChEBI" id="CHEBI:64615"/>
        <dbReference type="EC" id="2.3.1.20"/>
    </reaction>
</comment>
<dbReference type="PANTHER" id="PTHR31650:SF1">
    <property type="entry name" value="WAX ESTER SYNTHASE_DIACYLGLYCEROL ACYLTRANSFERASE 4-RELATED"/>
    <property type="match status" value="1"/>
</dbReference>
<sequence length="542" mass="60834">MHDLKNEPVNGVDTAWLRMDSATNLMVISAMIVVDQMEFDDFKAVIQNRFLRHPRFRKKPVHHTAGYFWETDHFFDLDHHVVKVALTAPADKKSLQDYVARQVGVPLDAGKPLWMLHFIENYQGGSAILMRIHHCYADGIALVRLFHDITDSGPNVKHFTPPRSDSMDTGNQSELSSAARTAEARSEASEFNPGRDNGEPVPGEKKHRESPDLYYPWPFYQQLFDSAWHSLERYTRMGIRMSEEGIHVLREPGSVRGYVKDVLRVANEITRLASIPSDPKTALKGSLGVKKACAWSEPVNFDAIKHISKRLGCKINDVLLSCVAGALRHYLLSRSDSISNQKIHVTVPVNIRPDISIEDPLEELGNHFGTVFVPLPIGIDNPLERIYTLKHDMEQLKQSLQPGLSYGLLYAAGMAPRSLQRNLMDVFSKKSTAVLSNVPGPKQKRYLGGSRIREQMFWVPQTGEIGLGLSMISYAGGVQFGVVSDVNLCANPEVIVEACVKHMQEYLTLVNSELNFYAQDNTSENLAEADQDLNLYKRNQAG</sequence>